<dbReference type="PANTHER" id="PTHR23264:SF19">
    <property type="entry name" value="CYTOSOLIC FE-S CLUSTER ASSEMBLY FACTOR NUBP2"/>
    <property type="match status" value="1"/>
</dbReference>
<dbReference type="Gene3D" id="3.40.50.300">
    <property type="entry name" value="P-loop containing nucleotide triphosphate hydrolases"/>
    <property type="match status" value="1"/>
</dbReference>
<feature type="compositionally biased region" description="Pro residues" evidence="6">
    <location>
        <begin position="258"/>
        <end position="268"/>
    </location>
</feature>
<dbReference type="HAMAP" id="MF_02040">
    <property type="entry name" value="Mrp_NBP35"/>
    <property type="match status" value="1"/>
</dbReference>
<dbReference type="PROSITE" id="PS01215">
    <property type="entry name" value="MRP"/>
    <property type="match status" value="1"/>
</dbReference>
<dbReference type="EMBL" id="KB932206">
    <property type="protein sequence ID" value="KCV69761.1"/>
    <property type="molecule type" value="Genomic_DNA"/>
</dbReference>
<dbReference type="RefSeq" id="XP_009496326.1">
    <property type="nucleotide sequence ID" value="XM_009498051.1"/>
</dbReference>
<keyword evidence="4" id="KW-0408">Iron</keyword>
<dbReference type="AlphaFoldDB" id="A0A058Z6L0"/>
<evidence type="ECO:0000256" key="4">
    <source>
        <dbReference type="ARBA" id="ARBA00023004"/>
    </source>
</evidence>
<dbReference type="InterPro" id="IPR027417">
    <property type="entry name" value="P-loop_NTPase"/>
</dbReference>
<keyword evidence="3 7" id="KW-0067">ATP-binding</keyword>
<proteinExistence type="inferred from homology"/>
<dbReference type="GO" id="GO:0005524">
    <property type="term" value="F:ATP binding"/>
    <property type="evidence" value="ECO:0007669"/>
    <property type="project" value="UniProtKB-KW"/>
</dbReference>
<dbReference type="STRING" id="691883.A0A058Z6L0"/>
<dbReference type="InterPro" id="IPR000808">
    <property type="entry name" value="Mrp-like_CS"/>
</dbReference>
<dbReference type="GeneID" id="20528895"/>
<dbReference type="OrthoDB" id="1741334at2759"/>
<keyword evidence="8" id="KW-1185">Reference proteome</keyword>
<keyword evidence="5" id="KW-0411">Iron-sulfur</keyword>
<sequence length="304" mass="31204">MSAPTPKIAPARHTLLVLSGKGGVGKSSTSVLLARCLAAQGFRVGLLDVDLCGPSIPTMLGLTASSVRRSPAGWIPVFADEAQRLSVMSIGFILPGRDDPVIWRGPKKTAMIHQFLSEVSWGPLDFLIIDTPPGTSDEHLAVLEALTAASPEAAEAGARPYHIDGAVIVSTPQLVALDDARKEISFCRTVSIPVLGVIENMSVFTCPHCSTCTPVFATGGAERTAAALGCAFLGRLPLDPRLTRLLERGGDPFAPAAAPAPAPAPGQPADPLNGPLGEGTMTAISTTVGAILQSIGVAAPAAGQ</sequence>
<evidence type="ECO:0000256" key="2">
    <source>
        <dbReference type="ARBA" id="ARBA00022741"/>
    </source>
</evidence>
<evidence type="ECO:0000313" key="8">
    <source>
        <dbReference type="Proteomes" id="UP000030693"/>
    </source>
</evidence>
<reference evidence="7" key="1">
    <citation type="submission" date="2013-04" db="EMBL/GenBank/DDBJ databases">
        <title>The Genome Sequence of Fonticula alba ATCC 38817.</title>
        <authorList>
            <consortium name="The Broad Institute Genomics Platform"/>
            <person name="Russ C."/>
            <person name="Cuomo C."/>
            <person name="Burger G."/>
            <person name="Gray M.W."/>
            <person name="Holland P.W.H."/>
            <person name="King N."/>
            <person name="Lang F.B.F."/>
            <person name="Roger A.J."/>
            <person name="Ruiz-Trillo I."/>
            <person name="Brown M."/>
            <person name="Walker B."/>
            <person name="Young S."/>
            <person name="Zeng Q."/>
            <person name="Gargeya S."/>
            <person name="Fitzgerald M."/>
            <person name="Haas B."/>
            <person name="Abouelleil A."/>
            <person name="Allen A.W."/>
            <person name="Alvarado L."/>
            <person name="Arachchi H.M."/>
            <person name="Berlin A.M."/>
            <person name="Chapman S.B."/>
            <person name="Gainer-Dewar J."/>
            <person name="Goldberg J."/>
            <person name="Griggs A."/>
            <person name="Gujja S."/>
            <person name="Hansen M."/>
            <person name="Howarth C."/>
            <person name="Imamovic A."/>
            <person name="Ireland A."/>
            <person name="Larimer J."/>
            <person name="McCowan C."/>
            <person name="Murphy C."/>
            <person name="Pearson M."/>
            <person name="Poon T.W."/>
            <person name="Priest M."/>
            <person name="Roberts A."/>
            <person name="Saif S."/>
            <person name="Shea T."/>
            <person name="Sisk P."/>
            <person name="Sykes S."/>
            <person name="Wortman J."/>
            <person name="Nusbaum C."/>
            <person name="Birren B."/>
        </authorList>
    </citation>
    <scope>NUCLEOTIDE SEQUENCE [LARGE SCALE GENOMIC DNA]</scope>
    <source>
        <strain evidence="7">ATCC 38817</strain>
    </source>
</reference>
<dbReference type="GO" id="GO:0051536">
    <property type="term" value="F:iron-sulfur cluster binding"/>
    <property type="evidence" value="ECO:0007669"/>
    <property type="project" value="UniProtKB-KW"/>
</dbReference>
<evidence type="ECO:0000256" key="5">
    <source>
        <dbReference type="ARBA" id="ARBA00023014"/>
    </source>
</evidence>
<accession>A0A058Z6L0</accession>
<gene>
    <name evidence="7" type="ORF">H696_04170</name>
</gene>
<name>A0A058Z6L0_FONAL</name>
<dbReference type="SUPFAM" id="SSF52540">
    <property type="entry name" value="P-loop containing nucleoside triphosphate hydrolases"/>
    <property type="match status" value="1"/>
</dbReference>
<keyword evidence="2" id="KW-0547">Nucleotide-binding</keyword>
<organism evidence="7">
    <name type="scientific">Fonticula alba</name>
    <name type="common">Slime mold</name>
    <dbReference type="NCBI Taxonomy" id="691883"/>
    <lineage>
        <taxon>Eukaryota</taxon>
        <taxon>Rotosphaerida</taxon>
        <taxon>Fonticulaceae</taxon>
        <taxon>Fonticula</taxon>
    </lineage>
</organism>
<dbReference type="InterPro" id="IPR019591">
    <property type="entry name" value="Mrp/NBP35_ATP-bd"/>
</dbReference>
<feature type="region of interest" description="Disordered" evidence="6">
    <location>
        <begin position="249"/>
        <end position="278"/>
    </location>
</feature>
<dbReference type="GO" id="GO:0016226">
    <property type="term" value="P:iron-sulfur cluster assembly"/>
    <property type="evidence" value="ECO:0007669"/>
    <property type="project" value="InterPro"/>
</dbReference>
<protein>
    <submittedName>
        <fullName evidence="7">ATP-binding protein</fullName>
    </submittedName>
</protein>
<dbReference type="Pfam" id="PF10609">
    <property type="entry name" value="ParA"/>
    <property type="match status" value="1"/>
</dbReference>
<evidence type="ECO:0000256" key="1">
    <source>
        <dbReference type="ARBA" id="ARBA00022723"/>
    </source>
</evidence>
<dbReference type="OMA" id="WIPVFAD"/>
<dbReference type="eggNOG" id="KOG3022">
    <property type="taxonomic scope" value="Eukaryota"/>
</dbReference>
<evidence type="ECO:0000313" key="7">
    <source>
        <dbReference type="EMBL" id="KCV69761.1"/>
    </source>
</evidence>
<dbReference type="Proteomes" id="UP000030693">
    <property type="component" value="Unassembled WGS sequence"/>
</dbReference>
<dbReference type="PANTHER" id="PTHR23264">
    <property type="entry name" value="NUCLEOTIDE-BINDING PROTEIN NBP35 YEAST -RELATED"/>
    <property type="match status" value="1"/>
</dbReference>
<dbReference type="GO" id="GO:0005829">
    <property type="term" value="C:cytosol"/>
    <property type="evidence" value="ECO:0007669"/>
    <property type="project" value="TreeGrafter"/>
</dbReference>
<dbReference type="GO" id="GO:0140663">
    <property type="term" value="F:ATP-dependent FeS chaperone activity"/>
    <property type="evidence" value="ECO:0007669"/>
    <property type="project" value="InterPro"/>
</dbReference>
<keyword evidence="1" id="KW-0479">Metal-binding</keyword>
<dbReference type="GO" id="GO:0046872">
    <property type="term" value="F:metal ion binding"/>
    <property type="evidence" value="ECO:0007669"/>
    <property type="project" value="UniProtKB-KW"/>
</dbReference>
<evidence type="ECO:0000256" key="3">
    <source>
        <dbReference type="ARBA" id="ARBA00022840"/>
    </source>
</evidence>
<dbReference type="CDD" id="cd02037">
    <property type="entry name" value="Mrp_NBP35"/>
    <property type="match status" value="1"/>
</dbReference>
<evidence type="ECO:0000256" key="6">
    <source>
        <dbReference type="SAM" id="MobiDB-lite"/>
    </source>
</evidence>
<dbReference type="InterPro" id="IPR033756">
    <property type="entry name" value="YlxH/NBP35"/>
</dbReference>